<name>A0AAV9Q462_9PEZI</name>
<dbReference type="Proteomes" id="UP001345827">
    <property type="component" value="Unassembled WGS sequence"/>
</dbReference>
<evidence type="ECO:0000256" key="4">
    <source>
        <dbReference type="ARBA" id="ARBA00023163"/>
    </source>
</evidence>
<comment type="subcellular location">
    <subcellularLocation>
        <location evidence="1">Nucleus</location>
    </subcellularLocation>
</comment>
<dbReference type="GO" id="GO:0000981">
    <property type="term" value="F:DNA-binding transcription factor activity, RNA polymerase II-specific"/>
    <property type="evidence" value="ECO:0007669"/>
    <property type="project" value="TreeGrafter"/>
</dbReference>
<comment type="caution">
    <text evidence="6">The sequence shown here is derived from an EMBL/GenBank/DDBJ whole genome shotgun (WGS) entry which is preliminary data.</text>
</comment>
<dbReference type="GO" id="GO:0005634">
    <property type="term" value="C:nucleus"/>
    <property type="evidence" value="ECO:0007669"/>
    <property type="project" value="UniProtKB-SubCell"/>
</dbReference>
<protein>
    <recommendedName>
        <fullName evidence="8">Transcription factor domain-containing protein</fullName>
    </recommendedName>
</protein>
<evidence type="ECO:0000313" key="6">
    <source>
        <dbReference type="EMBL" id="KAK5534723.1"/>
    </source>
</evidence>
<evidence type="ECO:0000256" key="2">
    <source>
        <dbReference type="ARBA" id="ARBA00023015"/>
    </source>
</evidence>
<organism evidence="6 7">
    <name type="scientific">Vermiconidia calcicola</name>
    <dbReference type="NCBI Taxonomy" id="1690605"/>
    <lineage>
        <taxon>Eukaryota</taxon>
        <taxon>Fungi</taxon>
        <taxon>Dikarya</taxon>
        <taxon>Ascomycota</taxon>
        <taxon>Pezizomycotina</taxon>
        <taxon>Dothideomycetes</taxon>
        <taxon>Dothideomycetidae</taxon>
        <taxon>Mycosphaerellales</taxon>
        <taxon>Extremaceae</taxon>
        <taxon>Vermiconidia</taxon>
    </lineage>
</organism>
<dbReference type="PANTHER" id="PTHR31845">
    <property type="entry name" value="FINGER DOMAIN PROTEIN, PUTATIVE-RELATED"/>
    <property type="match status" value="1"/>
</dbReference>
<dbReference type="PANTHER" id="PTHR31845:SF33">
    <property type="entry name" value="ZN(II)2CYS6 TRANSCRIPTION FACTOR (EUROFUNG)"/>
    <property type="match status" value="1"/>
</dbReference>
<dbReference type="GO" id="GO:0000976">
    <property type="term" value="F:transcription cis-regulatory region binding"/>
    <property type="evidence" value="ECO:0007669"/>
    <property type="project" value="TreeGrafter"/>
</dbReference>
<keyword evidence="5" id="KW-0539">Nucleus</keyword>
<dbReference type="EMBL" id="JAXLQG010000011">
    <property type="protein sequence ID" value="KAK5534723.1"/>
    <property type="molecule type" value="Genomic_DNA"/>
</dbReference>
<evidence type="ECO:0008006" key="8">
    <source>
        <dbReference type="Google" id="ProtNLM"/>
    </source>
</evidence>
<keyword evidence="7" id="KW-1185">Reference proteome</keyword>
<evidence type="ECO:0000256" key="1">
    <source>
        <dbReference type="ARBA" id="ARBA00004123"/>
    </source>
</evidence>
<keyword evidence="2" id="KW-0805">Transcription regulation</keyword>
<dbReference type="CDD" id="cd12148">
    <property type="entry name" value="fungal_TF_MHR"/>
    <property type="match status" value="1"/>
</dbReference>
<sequence>MADELPAADEASLVATGKKRIPVSTRPYGSGTRLVVNGRSLAESVRRLPWFQAPVRWTKTLFSVRKTYFYSILLKIESLETEVQLLKNRLDNQQHEGQVATEHSTAPVMTTSPSSIQGLTTLPHAQSPAMQRLPSSPSRKRARTQVEVEVGSVPNFVARGIVTIEQAELFFGAFFQGCDRYVPVFDPHHDSFQSISTRSSLLFDAILAIGSGVLGDDSSQVSNMLNFQLKKMINLAIVRPEYACLETVQALLIIACYSAERSLILGFATRMAVDIGLPDAYEELTKRLVDGGTAGVQGDSTLTEAELMRRARAWFQLMVLEQILRVDAGNLRAFQLRGKARRCRILLNQPFSTILDLRLLSQVELNALREKIHDSLSTCDKDDGEEVMAIVRDAQIDLDIWYDDWQSIMKRSSTAETPVLLLNLEVQKYWSQAVILCRAVRALGNENISEMSVSQRHLLTMAKMALKRHLRIILDQPQYYLAHFRYAMDFVWAKAAFCFLLLLKLTRLLPEEDATFNQRLLRDGYVLLSELNKAGGRSSNGGGRSQTSKMYLQVLQVSIQKYARAVQGDRMDQQSLLVDGPDIIQDMQSPLNFFWTSDNQSAQKELESFIPEQFVFEWDFPGLTLFSSPDVGENFLDEFLMGTNVDAESWFLGVPG</sequence>
<accession>A0AAV9Q462</accession>
<evidence type="ECO:0000256" key="3">
    <source>
        <dbReference type="ARBA" id="ARBA00023125"/>
    </source>
</evidence>
<dbReference type="AlphaFoldDB" id="A0AAV9Q462"/>
<proteinExistence type="predicted"/>
<keyword evidence="4" id="KW-0804">Transcription</keyword>
<gene>
    <name evidence="6" type="ORF">LTR25_006755</name>
</gene>
<evidence type="ECO:0000313" key="7">
    <source>
        <dbReference type="Proteomes" id="UP001345827"/>
    </source>
</evidence>
<keyword evidence="3" id="KW-0238">DNA-binding</keyword>
<dbReference type="InterPro" id="IPR051089">
    <property type="entry name" value="prtT"/>
</dbReference>
<evidence type="ECO:0000256" key="5">
    <source>
        <dbReference type="ARBA" id="ARBA00023242"/>
    </source>
</evidence>
<reference evidence="6 7" key="1">
    <citation type="submission" date="2023-06" db="EMBL/GenBank/DDBJ databases">
        <title>Black Yeasts Isolated from many extreme environments.</title>
        <authorList>
            <person name="Coleine C."/>
            <person name="Stajich J.E."/>
            <person name="Selbmann L."/>
        </authorList>
    </citation>
    <scope>NUCLEOTIDE SEQUENCE [LARGE SCALE GENOMIC DNA]</scope>
    <source>
        <strain evidence="6 7">CCFEE 5887</strain>
    </source>
</reference>